<dbReference type="EMBL" id="CM018043">
    <property type="protein sequence ID" value="KAA8531907.1"/>
    <property type="molecule type" value="Genomic_DNA"/>
</dbReference>
<keyword evidence="2" id="KW-0812">Transmembrane</keyword>
<dbReference type="OrthoDB" id="1916829at2759"/>
<evidence type="ECO:0000256" key="2">
    <source>
        <dbReference type="SAM" id="Phobius"/>
    </source>
</evidence>
<dbReference type="PANTHER" id="PTHR33640">
    <property type="entry name" value="TRANSMEMBRANE PROTEIN"/>
    <property type="match status" value="1"/>
</dbReference>
<keyword evidence="2" id="KW-0472">Membrane</keyword>
<gene>
    <name evidence="3" type="ORF">F0562_006376</name>
</gene>
<evidence type="ECO:0000313" key="3">
    <source>
        <dbReference type="EMBL" id="KAA8531907.1"/>
    </source>
</evidence>
<name>A0A5J5ARA5_9ASTE</name>
<accession>A0A5J5ARA5</accession>
<feature type="region of interest" description="Disordered" evidence="1">
    <location>
        <begin position="152"/>
        <end position="186"/>
    </location>
</feature>
<sequence length="245" mass="27599">MDAFDFDNVKAEKANAMLRYHRLRDIAKLFRLVEVCLVIVFLSWTSTRLPFAVRISGEYFGKLIAVIASPAFIFVISNVIVITLLAKSGQLSGQTPTVNNVEADLYEKFIRNGENRADFRLEISPPAPEPEDIVYQDKEIICEVSTITTSKHESNESTTAADAISESKDYRRSQSENLKRQRSDKSCGTLRRSETGKCLKVLSFGQISAEKSCLVDKLSNEEFQRKIEAFIAKQISSSQPYPDKI</sequence>
<feature type="transmembrane region" description="Helical" evidence="2">
    <location>
        <begin position="59"/>
        <end position="86"/>
    </location>
</feature>
<keyword evidence="2" id="KW-1133">Transmembrane helix</keyword>
<reference evidence="3 4" key="1">
    <citation type="submission" date="2019-09" db="EMBL/GenBank/DDBJ databases">
        <title>A chromosome-level genome assembly of the Chinese tupelo Nyssa sinensis.</title>
        <authorList>
            <person name="Yang X."/>
            <person name="Kang M."/>
            <person name="Yang Y."/>
            <person name="Xiong H."/>
            <person name="Wang M."/>
            <person name="Zhang Z."/>
            <person name="Wang Z."/>
            <person name="Wu H."/>
            <person name="Ma T."/>
            <person name="Liu J."/>
            <person name="Xi Z."/>
        </authorList>
    </citation>
    <scope>NUCLEOTIDE SEQUENCE [LARGE SCALE GENOMIC DNA]</scope>
    <source>
        <strain evidence="3">J267</strain>
        <tissue evidence="3">Leaf</tissue>
    </source>
</reference>
<evidence type="ECO:0008006" key="5">
    <source>
        <dbReference type="Google" id="ProtNLM"/>
    </source>
</evidence>
<organism evidence="3 4">
    <name type="scientific">Nyssa sinensis</name>
    <dbReference type="NCBI Taxonomy" id="561372"/>
    <lineage>
        <taxon>Eukaryota</taxon>
        <taxon>Viridiplantae</taxon>
        <taxon>Streptophyta</taxon>
        <taxon>Embryophyta</taxon>
        <taxon>Tracheophyta</taxon>
        <taxon>Spermatophyta</taxon>
        <taxon>Magnoliopsida</taxon>
        <taxon>eudicotyledons</taxon>
        <taxon>Gunneridae</taxon>
        <taxon>Pentapetalae</taxon>
        <taxon>asterids</taxon>
        <taxon>Cornales</taxon>
        <taxon>Nyssaceae</taxon>
        <taxon>Nyssa</taxon>
    </lineage>
</organism>
<evidence type="ECO:0000256" key="1">
    <source>
        <dbReference type="SAM" id="MobiDB-lite"/>
    </source>
</evidence>
<feature type="transmembrane region" description="Helical" evidence="2">
    <location>
        <begin position="29"/>
        <end position="47"/>
    </location>
</feature>
<proteinExistence type="predicted"/>
<dbReference type="Proteomes" id="UP000325577">
    <property type="component" value="Linkage Group LG2"/>
</dbReference>
<feature type="compositionally biased region" description="Basic and acidic residues" evidence="1">
    <location>
        <begin position="165"/>
        <end position="186"/>
    </location>
</feature>
<protein>
    <recommendedName>
        <fullName evidence="5">DUF4408 domain-containing protein</fullName>
    </recommendedName>
</protein>
<keyword evidence="4" id="KW-1185">Reference proteome</keyword>
<dbReference type="PANTHER" id="PTHR33640:SF3">
    <property type="entry name" value="DUF4408 DOMAIN-CONTAINING PROTEIN"/>
    <property type="match status" value="1"/>
</dbReference>
<evidence type="ECO:0000313" key="4">
    <source>
        <dbReference type="Proteomes" id="UP000325577"/>
    </source>
</evidence>
<dbReference type="AlphaFoldDB" id="A0A5J5ARA5"/>